<proteinExistence type="predicted"/>
<feature type="transmembrane region" description="Helical" evidence="1">
    <location>
        <begin position="90"/>
        <end position="108"/>
    </location>
</feature>
<accession>A0A0J9SF66</accession>
<sequence>MAHSAGSPYSLYSGVDVSKPFSSLNEPHYVSEPYYPPTPIISNMFHGSFPSYYVDDDDDVEDFLRKESKVGQEPKPDENKKEEVDNTNKMLNLFQVVMIIVLLLRLGVSLK</sequence>
<evidence type="ECO:0000313" key="3">
    <source>
        <dbReference type="Proteomes" id="UP000053562"/>
    </source>
</evidence>
<dbReference type="AlphaFoldDB" id="A0A0J9SF66"/>
<keyword evidence="1" id="KW-0812">Transmembrane</keyword>
<organism evidence="2 3">
    <name type="scientific">Plasmodium vivax India VII</name>
    <dbReference type="NCBI Taxonomy" id="1077284"/>
    <lineage>
        <taxon>Eukaryota</taxon>
        <taxon>Sar</taxon>
        <taxon>Alveolata</taxon>
        <taxon>Apicomplexa</taxon>
        <taxon>Aconoidasida</taxon>
        <taxon>Haemosporida</taxon>
        <taxon>Plasmodiidae</taxon>
        <taxon>Plasmodium</taxon>
        <taxon>Plasmodium (Plasmodium)</taxon>
    </lineage>
</organism>
<keyword evidence="1" id="KW-0472">Membrane</keyword>
<dbReference type="EMBL" id="KQ234275">
    <property type="protein sequence ID" value="KMZ80612.1"/>
    <property type="molecule type" value="Genomic_DNA"/>
</dbReference>
<dbReference type="OrthoDB" id="387298at2759"/>
<evidence type="ECO:0000313" key="2">
    <source>
        <dbReference type="EMBL" id="KMZ80612.1"/>
    </source>
</evidence>
<keyword evidence="1" id="KW-1133">Transmembrane helix</keyword>
<dbReference type="Proteomes" id="UP000053562">
    <property type="component" value="Unassembled WGS sequence"/>
</dbReference>
<reference evidence="2 3" key="1">
    <citation type="submission" date="2011-08" db="EMBL/GenBank/DDBJ databases">
        <title>The Genome Sequence of Plasmodium vivax India VII.</title>
        <authorList>
            <consortium name="The Broad Institute Genome Sequencing Platform"/>
            <consortium name="The Broad Institute Genome Sequencing Center for Infectious Disease"/>
            <person name="Neafsey D."/>
            <person name="Carlton J."/>
            <person name="Barnwell J."/>
            <person name="Collins W."/>
            <person name="Escalante A."/>
            <person name="Mullikin J."/>
            <person name="Saul A."/>
            <person name="Guigo R."/>
            <person name="Camara F."/>
            <person name="Young S.K."/>
            <person name="Zeng Q."/>
            <person name="Gargeya S."/>
            <person name="Fitzgerald M."/>
            <person name="Haas B."/>
            <person name="Abouelleil A."/>
            <person name="Alvarado L."/>
            <person name="Arachchi H.M."/>
            <person name="Berlin A."/>
            <person name="Brown A."/>
            <person name="Chapman S.B."/>
            <person name="Chen Z."/>
            <person name="Dunbar C."/>
            <person name="Freedman E."/>
            <person name="Gearin G."/>
            <person name="Gellesch M."/>
            <person name="Goldberg J."/>
            <person name="Griggs A."/>
            <person name="Gujja S."/>
            <person name="Heiman D."/>
            <person name="Howarth C."/>
            <person name="Larson L."/>
            <person name="Lui A."/>
            <person name="MacDonald P.J.P."/>
            <person name="Montmayeur A."/>
            <person name="Murphy C."/>
            <person name="Neiman D."/>
            <person name="Pearson M."/>
            <person name="Priest M."/>
            <person name="Roberts A."/>
            <person name="Saif S."/>
            <person name="Shea T."/>
            <person name="Shenoy N."/>
            <person name="Sisk P."/>
            <person name="Stolte C."/>
            <person name="Sykes S."/>
            <person name="Wortman J."/>
            <person name="Nusbaum C."/>
            <person name="Birren B."/>
        </authorList>
    </citation>
    <scope>NUCLEOTIDE SEQUENCE [LARGE SCALE GENOMIC DNA]</scope>
    <source>
        <strain evidence="2 3">India VII</strain>
    </source>
</reference>
<evidence type="ECO:0000256" key="1">
    <source>
        <dbReference type="SAM" id="Phobius"/>
    </source>
</evidence>
<name>A0A0J9SF66_PLAVI</name>
<protein>
    <submittedName>
        <fullName evidence="2">Uncharacterized protein</fullName>
    </submittedName>
</protein>
<gene>
    <name evidence="2" type="ORF">PVIIG_04397</name>
</gene>